<accession>A0A917CLX3</accession>
<evidence type="ECO:0000256" key="2">
    <source>
        <dbReference type="ARBA" id="ARBA00006751"/>
    </source>
</evidence>
<dbReference type="GO" id="GO:0009116">
    <property type="term" value="P:nucleoside metabolic process"/>
    <property type="evidence" value="ECO:0007669"/>
    <property type="project" value="InterPro"/>
</dbReference>
<dbReference type="AlphaFoldDB" id="A0A917CLX3"/>
<proteinExistence type="inferred from homology"/>
<feature type="binding site" evidence="6">
    <location>
        <position position="118"/>
    </location>
    <ligand>
        <name>phosphate</name>
        <dbReference type="ChEBI" id="CHEBI:43474"/>
    </ligand>
</feature>
<evidence type="ECO:0000256" key="6">
    <source>
        <dbReference type="PIRSR" id="PIRSR000477-2"/>
    </source>
</evidence>
<comment type="function">
    <text evidence="5">The purine nucleoside phosphorylases catalyze the phosphorolytic breakdown of the N-glycosidic bond in the beta-(deoxy)ribonucleoside molecules, with the formation of the corresponding free purine bases and pentose-1-phosphate.</text>
</comment>
<dbReference type="InterPro" id="IPR000845">
    <property type="entry name" value="Nucleoside_phosphorylase_d"/>
</dbReference>
<feature type="binding site" evidence="6">
    <location>
        <position position="236"/>
    </location>
    <ligand>
        <name>a purine D-ribonucleoside</name>
        <dbReference type="ChEBI" id="CHEBI:142355"/>
    </ligand>
</feature>
<dbReference type="PANTHER" id="PTHR11904">
    <property type="entry name" value="METHYLTHIOADENOSINE/PURINE NUCLEOSIDE PHOSPHORYLASE"/>
    <property type="match status" value="1"/>
</dbReference>
<feature type="binding site" evidence="6">
    <location>
        <position position="66"/>
    </location>
    <ligand>
        <name>phosphate</name>
        <dbReference type="ChEBI" id="CHEBI:43474"/>
    </ligand>
</feature>
<feature type="binding site" evidence="6">
    <location>
        <position position="213"/>
    </location>
    <ligand>
        <name>phosphate</name>
        <dbReference type="ChEBI" id="CHEBI:43474"/>
    </ligand>
</feature>
<dbReference type="Proteomes" id="UP000605253">
    <property type="component" value="Unassembled WGS sequence"/>
</dbReference>
<dbReference type="InterPro" id="IPR035994">
    <property type="entry name" value="Nucleoside_phosphorylase_sf"/>
</dbReference>
<dbReference type="SUPFAM" id="SSF53167">
    <property type="entry name" value="Purine and uridine phosphorylases"/>
    <property type="match status" value="1"/>
</dbReference>
<keyword evidence="4 5" id="KW-0808">Transferase</keyword>
<reference evidence="8" key="2">
    <citation type="submission" date="2020-09" db="EMBL/GenBank/DDBJ databases">
        <authorList>
            <person name="Sun Q."/>
            <person name="Zhou Y."/>
        </authorList>
    </citation>
    <scope>NUCLEOTIDE SEQUENCE</scope>
    <source>
        <strain evidence="8">CGMCC 1.12181</strain>
    </source>
</reference>
<dbReference type="EMBL" id="BMEO01000004">
    <property type="protein sequence ID" value="GGF92706.1"/>
    <property type="molecule type" value="Genomic_DNA"/>
</dbReference>
<sequence length="275" mass="29466">MSKKDLLTEEHRAAARIIDDACGDLRPKVALILGSGLGKVSEAVDVIARLNYSDLPGFPELGVGGHSGTLSIVTLDGHPLIVLNGRCHYYEQADAAAMAPIIGALKAAAIETLIITNAAGSLLNQVPGSIMLIKDYLNFTGQSPLFGCPHDQRFVNMANAYNADFRYYLKQIAKQHNITLSQGVYAWMAGPQFETPAEIKAIRQLGADAVGMSTVPETILARYHGMKVAGLSVITNYGAGMDDGGISHDQTLSYAPKAAKDMLQLIAGFLDHYYT</sequence>
<organism evidence="8 9">
    <name type="scientific">Marinicella pacifica</name>
    <dbReference type="NCBI Taxonomy" id="1171543"/>
    <lineage>
        <taxon>Bacteria</taxon>
        <taxon>Pseudomonadati</taxon>
        <taxon>Pseudomonadota</taxon>
        <taxon>Gammaproteobacteria</taxon>
        <taxon>Lysobacterales</taxon>
        <taxon>Marinicellaceae</taxon>
        <taxon>Marinicella</taxon>
    </lineage>
</organism>
<keyword evidence="3 5" id="KW-0328">Glycosyltransferase</keyword>
<reference evidence="8" key="1">
    <citation type="journal article" date="2014" name="Int. J. Syst. Evol. Microbiol.">
        <title>Complete genome sequence of Corynebacterium casei LMG S-19264T (=DSM 44701T), isolated from a smear-ripened cheese.</title>
        <authorList>
            <consortium name="US DOE Joint Genome Institute (JGI-PGF)"/>
            <person name="Walter F."/>
            <person name="Albersmeier A."/>
            <person name="Kalinowski J."/>
            <person name="Ruckert C."/>
        </authorList>
    </citation>
    <scope>NUCLEOTIDE SEQUENCE</scope>
    <source>
        <strain evidence="8">CGMCC 1.12181</strain>
    </source>
</reference>
<dbReference type="PIRSF" id="PIRSF000477">
    <property type="entry name" value="PurNPase"/>
    <property type="match status" value="1"/>
</dbReference>
<feature type="domain" description="Nucleoside phosphorylase" evidence="7">
    <location>
        <begin position="28"/>
        <end position="270"/>
    </location>
</feature>
<dbReference type="PANTHER" id="PTHR11904:SF9">
    <property type="entry name" value="PURINE NUCLEOSIDE PHOSPHORYLASE-RELATED"/>
    <property type="match status" value="1"/>
</dbReference>
<comment type="similarity">
    <text evidence="2 5">Belongs to the PNP/MTAP phosphorylase family.</text>
</comment>
<feature type="binding site" evidence="6">
    <location>
        <begin position="86"/>
        <end position="88"/>
    </location>
    <ligand>
        <name>phosphate</name>
        <dbReference type="ChEBI" id="CHEBI:43474"/>
    </ligand>
</feature>
<gene>
    <name evidence="8" type="primary">deoD</name>
    <name evidence="8" type="ORF">GCM10011365_12440</name>
</gene>
<evidence type="ECO:0000256" key="4">
    <source>
        <dbReference type="ARBA" id="ARBA00022679"/>
    </source>
</evidence>
<feature type="binding site" evidence="6">
    <location>
        <position position="194"/>
    </location>
    <ligand>
        <name>a purine D-ribonucleoside</name>
        <dbReference type="ChEBI" id="CHEBI:142355"/>
    </ligand>
</feature>
<name>A0A917CLX3_9GAMM</name>
<evidence type="ECO:0000256" key="5">
    <source>
        <dbReference type="PIRNR" id="PIRNR000477"/>
    </source>
</evidence>
<keyword evidence="9" id="KW-1185">Reference proteome</keyword>
<comment type="caution">
    <text evidence="8">The sequence shown here is derived from an EMBL/GenBank/DDBJ whole genome shotgun (WGS) entry which is preliminary data.</text>
</comment>
<protein>
    <recommendedName>
        <fullName evidence="5">Purine nucleoside phosphorylase</fullName>
        <ecNumber evidence="5">2.4.2.1</ecNumber>
    </recommendedName>
    <alternativeName>
        <fullName evidence="5">Inosine-guanosine phosphorylase</fullName>
    </alternativeName>
</protein>
<dbReference type="EC" id="2.4.2.1" evidence="5"/>
<evidence type="ECO:0000313" key="9">
    <source>
        <dbReference type="Proteomes" id="UP000605253"/>
    </source>
</evidence>
<evidence type="ECO:0000256" key="1">
    <source>
        <dbReference type="ARBA" id="ARBA00005058"/>
    </source>
</evidence>
<dbReference type="GO" id="GO:0005737">
    <property type="term" value="C:cytoplasm"/>
    <property type="evidence" value="ECO:0007669"/>
    <property type="project" value="TreeGrafter"/>
</dbReference>
<dbReference type="RefSeq" id="WP_188364843.1">
    <property type="nucleotide sequence ID" value="NZ_BAABJF010000015.1"/>
</dbReference>
<dbReference type="CDD" id="cd09009">
    <property type="entry name" value="PNP-EcPNPII_like"/>
    <property type="match status" value="1"/>
</dbReference>
<feature type="binding site" evidence="6">
    <location>
        <position position="35"/>
    </location>
    <ligand>
        <name>phosphate</name>
        <dbReference type="ChEBI" id="CHEBI:43474"/>
    </ligand>
</feature>
<dbReference type="Pfam" id="PF01048">
    <property type="entry name" value="PNP_UDP_1"/>
    <property type="match status" value="1"/>
</dbReference>
<evidence type="ECO:0000256" key="3">
    <source>
        <dbReference type="ARBA" id="ARBA00022676"/>
    </source>
</evidence>
<evidence type="ECO:0000313" key="8">
    <source>
        <dbReference type="EMBL" id="GGF92706.1"/>
    </source>
</evidence>
<dbReference type="GO" id="GO:0004731">
    <property type="term" value="F:purine-nucleoside phosphorylase activity"/>
    <property type="evidence" value="ECO:0007669"/>
    <property type="project" value="UniProtKB-EC"/>
</dbReference>
<dbReference type="NCBIfam" id="TIGR01697">
    <property type="entry name" value="PNPH-PUNA-XAPA"/>
    <property type="match status" value="1"/>
</dbReference>
<dbReference type="Gene3D" id="3.40.50.1580">
    <property type="entry name" value="Nucleoside phosphorylase domain"/>
    <property type="match status" value="1"/>
</dbReference>
<dbReference type="InterPro" id="IPR011268">
    <property type="entry name" value="Purine_phosphorylase"/>
</dbReference>
<dbReference type="NCBIfam" id="NF006054">
    <property type="entry name" value="PRK08202.1"/>
    <property type="match status" value="1"/>
</dbReference>
<evidence type="ECO:0000259" key="7">
    <source>
        <dbReference type="Pfam" id="PF01048"/>
    </source>
</evidence>
<comment type="pathway">
    <text evidence="1 5">Purine metabolism; purine nucleoside salvage.</text>
</comment>